<dbReference type="HOGENOM" id="CLU_039747_0_0_1"/>
<keyword evidence="2" id="KW-1185">Reference proteome</keyword>
<protein>
    <submittedName>
        <fullName evidence="1">Uncharacterized protein</fullName>
    </submittedName>
</protein>
<gene>
    <name evidence="1" type="ORF">M896_060310</name>
</gene>
<proteinExistence type="predicted"/>
<dbReference type="GeneID" id="26261902"/>
<comment type="caution">
    <text evidence="1">The sequence shown here is derived from an EMBL/GenBank/DDBJ whole genome shotgun (WGS) entry which is preliminary data.</text>
</comment>
<name>A0A0B2UJK2_9MICR</name>
<sequence length="520" mass="60005">MDEEKETSCNECLFEPLEKKAFMEMVCLLTLFPKTNGIECVFCQDSVDIHNLHDMFKVYGCALSCLINHVMNVHEIDLNVLFSVEMFIMHKVAKRDAADVLTVLAYRKSMNEMYSEILKNQLIATFKENFVDKKIKINCEHEIESITYRYYRRLDESGITLSKNHLEMLMVILFRRNESIRFFKVFKKSNSITHLIFNLALLLSMGSDSGVSTTALINDFKGHGFAKSTLTKDQMHEYLEEYVEILESNIELDEWVCAQQKNVYWSECLDVWAANRMHEISAMDNSMLELCVKTKHYEDGWLIYETHSNTNVINTTKVCVLCISALRDTSDRRWIDKIAVLIEDVITREEPESICELLESIMHRISELPLNYLVSALNIMDRIIDCLCSYREVVVFMLSAICALCTKCEAPEINSICMKYARQLYDGFKKNIRKGALMNNHNQAILEVHDAMLAVCNALNDHEGFNDICNDLACMNIDISKLSCKCTYNAHNRDCNCSLAKNKLITKRSKKPSSFGFLNR</sequence>
<evidence type="ECO:0000313" key="1">
    <source>
        <dbReference type="EMBL" id="KHN69533.1"/>
    </source>
</evidence>
<organism evidence="1 2">
    <name type="scientific">Ordospora colligata OC4</name>
    <dbReference type="NCBI Taxonomy" id="1354746"/>
    <lineage>
        <taxon>Eukaryota</taxon>
        <taxon>Fungi</taxon>
        <taxon>Fungi incertae sedis</taxon>
        <taxon>Microsporidia</taxon>
        <taxon>Ordosporidae</taxon>
        <taxon>Ordospora</taxon>
    </lineage>
</organism>
<reference evidence="1 2" key="1">
    <citation type="journal article" date="2014" name="MBio">
        <title>The Ordospora colligata genome; evolution of extreme reduction in microsporidia and host-to-parasite horizontal gene transfer.</title>
        <authorList>
            <person name="Pombert J.-F."/>
            <person name="Haag K.L."/>
            <person name="Beidas S."/>
            <person name="Ebert D."/>
            <person name="Keeling P.J."/>
        </authorList>
    </citation>
    <scope>NUCLEOTIDE SEQUENCE [LARGE SCALE GENOMIC DNA]</scope>
    <source>
        <strain evidence="1 2">OC4</strain>
    </source>
</reference>
<dbReference type="AlphaFoldDB" id="A0A0B2UJK2"/>
<dbReference type="EMBL" id="JOKQ01000006">
    <property type="protein sequence ID" value="KHN69533.1"/>
    <property type="molecule type" value="Genomic_DNA"/>
</dbReference>
<accession>A0A0B2UJK2</accession>
<dbReference type="InParanoid" id="A0A0B2UJK2"/>
<dbReference type="OrthoDB" id="2195422at2759"/>
<evidence type="ECO:0000313" key="2">
    <source>
        <dbReference type="Proteomes" id="UP000031056"/>
    </source>
</evidence>
<dbReference type="RefSeq" id="XP_014563575.1">
    <property type="nucleotide sequence ID" value="XM_014708089.1"/>
</dbReference>
<dbReference type="VEuPathDB" id="MicrosporidiaDB:M896_060310"/>
<dbReference type="Proteomes" id="UP000031056">
    <property type="component" value="Unassembled WGS sequence"/>
</dbReference>